<evidence type="ECO:0000259" key="8">
    <source>
        <dbReference type="PROSITE" id="PS50979"/>
    </source>
</evidence>
<keyword evidence="1" id="KW-0436">Ligase</keyword>
<reference evidence="9 10" key="1">
    <citation type="submission" date="2018-03" db="EMBL/GenBank/DDBJ databases">
        <title>Blue discolouration in mozzarella cheese caused by Pseudomonas fluorescens.</title>
        <authorList>
            <person name="Chiesa F."/>
            <person name="Dalmasso A."/>
            <person name="Lomonaco S."/>
        </authorList>
    </citation>
    <scope>NUCLEOTIDE SEQUENCE [LARGE SCALE GENOMIC DNA]</scope>
    <source>
        <strain evidence="9 10">11293</strain>
    </source>
</reference>
<dbReference type="Pfam" id="PF00289">
    <property type="entry name" value="Biotin_carb_N"/>
    <property type="match status" value="1"/>
</dbReference>
<proteinExistence type="predicted"/>
<keyword evidence="2 5" id="KW-0547">Nucleotide-binding</keyword>
<dbReference type="GO" id="GO:0005524">
    <property type="term" value="F:ATP binding"/>
    <property type="evidence" value="ECO:0007669"/>
    <property type="project" value="UniProtKB-UniRule"/>
</dbReference>
<dbReference type="AlphaFoldDB" id="A0A2T0HRU7"/>
<keyword evidence="3 5" id="KW-0067">ATP-binding</keyword>
<evidence type="ECO:0000256" key="5">
    <source>
        <dbReference type="PROSITE-ProRule" id="PRU00409"/>
    </source>
</evidence>
<dbReference type="GO" id="GO:0046872">
    <property type="term" value="F:metal ion binding"/>
    <property type="evidence" value="ECO:0007669"/>
    <property type="project" value="InterPro"/>
</dbReference>
<dbReference type="SUPFAM" id="SSF56059">
    <property type="entry name" value="Glutathione synthetase ATP-binding domain-like"/>
    <property type="match status" value="1"/>
</dbReference>
<dbReference type="FunFam" id="3.30.1490.20:FF:000003">
    <property type="entry name" value="acetyl-CoA carboxylase isoform X1"/>
    <property type="match status" value="1"/>
</dbReference>
<gene>
    <name evidence="9" type="ORF">C7A10_26420</name>
</gene>
<dbReference type="InterPro" id="IPR011761">
    <property type="entry name" value="ATP-grasp"/>
</dbReference>
<dbReference type="InterPro" id="IPR011054">
    <property type="entry name" value="Rudment_hybrid_motif"/>
</dbReference>
<dbReference type="PROSITE" id="PS00867">
    <property type="entry name" value="CPSASE_2"/>
    <property type="match status" value="1"/>
</dbReference>
<dbReference type="PANTHER" id="PTHR18866">
    <property type="entry name" value="CARBOXYLASE:PYRUVATE/ACETYL-COA/PROPIONYL-COA CARBOXYLASE"/>
    <property type="match status" value="1"/>
</dbReference>
<dbReference type="RefSeq" id="WP_078466830.1">
    <property type="nucleotide sequence ID" value="NZ_PVUH01000023.1"/>
</dbReference>
<dbReference type="PROSITE" id="PS50979">
    <property type="entry name" value="BC"/>
    <property type="match status" value="1"/>
</dbReference>
<evidence type="ECO:0000313" key="9">
    <source>
        <dbReference type="EMBL" id="PRW85815.1"/>
    </source>
</evidence>
<dbReference type="SUPFAM" id="SSF52440">
    <property type="entry name" value="PreATP-grasp domain"/>
    <property type="match status" value="1"/>
</dbReference>
<dbReference type="GO" id="GO:0016874">
    <property type="term" value="F:ligase activity"/>
    <property type="evidence" value="ECO:0007669"/>
    <property type="project" value="UniProtKB-KW"/>
</dbReference>
<name>A0A2T0HRU7_PSEFL</name>
<evidence type="ECO:0000256" key="6">
    <source>
        <dbReference type="SAM" id="MobiDB-lite"/>
    </source>
</evidence>
<dbReference type="InterPro" id="IPR016185">
    <property type="entry name" value="PreATP-grasp_dom_sf"/>
</dbReference>
<comment type="caution">
    <text evidence="9">The sequence shown here is derived from an EMBL/GenBank/DDBJ whole genome shotgun (WGS) entry which is preliminary data.</text>
</comment>
<evidence type="ECO:0000256" key="1">
    <source>
        <dbReference type="ARBA" id="ARBA00022598"/>
    </source>
</evidence>
<feature type="domain" description="ATP-grasp" evidence="7">
    <location>
        <begin position="117"/>
        <end position="314"/>
    </location>
</feature>
<sequence>MVSRILICCRGEIAHRFIRTSQLLGIETVVIYSADDDEAPFVLAADATIRVEAWDPATLIETVIGAAVDCGADAVAPGYGPLAENAFFAEVCGYAGLVFIGPNVAALRHTGDKIAARTAAQRAEVPVVPGLTIDADVETGARAADALGYPVLLKAALGGGGRGIRVVTQPAEFAGAFAEVRHEAMRAFGSDQLYLEKFLGEAVRHIEVQVIADKHGHYLHLGTRECSVQRRRQKIVEEAPAHNLSDDVRQRLHDAALAVAREVGYDSVGTVEFLVDASEQFYFIEMNARIQVEHPVTEQITGIDIVEQLIRSAQGQPLSITQAQVQFHGHALEFRLCAESAHGDFLPTGGHVSDYRVPEGPGIRVDSGIQIGSLMSPMFDSLCLKLIVCANHRAFAVQRARAALDECLVAGFSTNLPVHAWLLSYPPFIDGRYDLSICNHFPSAHALPAEDARLMHAVAALARHLQPPSAPAPRPASHQASAWTQRNSHWLLS</sequence>
<dbReference type="InterPro" id="IPR050856">
    <property type="entry name" value="Biotin_carboxylase_complex"/>
</dbReference>
<keyword evidence="4" id="KW-0092">Biotin</keyword>
<evidence type="ECO:0000259" key="7">
    <source>
        <dbReference type="PROSITE" id="PS50975"/>
    </source>
</evidence>
<dbReference type="Pfam" id="PF02785">
    <property type="entry name" value="Biotin_carb_C"/>
    <property type="match status" value="1"/>
</dbReference>
<dbReference type="InterPro" id="IPR005482">
    <property type="entry name" value="Biotin_COase_C"/>
</dbReference>
<dbReference type="InterPro" id="IPR005481">
    <property type="entry name" value="BC-like_N"/>
</dbReference>
<dbReference type="EMBL" id="PVUH01000023">
    <property type="protein sequence ID" value="PRW85815.1"/>
    <property type="molecule type" value="Genomic_DNA"/>
</dbReference>
<protein>
    <submittedName>
        <fullName evidence="9">ATP-grasp domain-containing protein</fullName>
    </submittedName>
</protein>
<feature type="domain" description="Biotin carboxylation" evidence="8">
    <location>
        <begin position="1"/>
        <end position="443"/>
    </location>
</feature>
<evidence type="ECO:0000256" key="4">
    <source>
        <dbReference type="ARBA" id="ARBA00023267"/>
    </source>
</evidence>
<dbReference type="PROSITE" id="PS50975">
    <property type="entry name" value="ATP_GRASP"/>
    <property type="match status" value="1"/>
</dbReference>
<dbReference type="Gene3D" id="3.30.470.20">
    <property type="entry name" value="ATP-grasp fold, B domain"/>
    <property type="match status" value="1"/>
</dbReference>
<dbReference type="Pfam" id="PF02786">
    <property type="entry name" value="CPSase_L_D2"/>
    <property type="match status" value="1"/>
</dbReference>
<dbReference type="SMART" id="SM00878">
    <property type="entry name" value="Biotin_carb_C"/>
    <property type="match status" value="1"/>
</dbReference>
<accession>A0A2T0HRU7</accession>
<feature type="compositionally biased region" description="Polar residues" evidence="6">
    <location>
        <begin position="483"/>
        <end position="493"/>
    </location>
</feature>
<evidence type="ECO:0000313" key="10">
    <source>
        <dbReference type="Proteomes" id="UP000239731"/>
    </source>
</evidence>
<dbReference type="InterPro" id="IPR011764">
    <property type="entry name" value="Biotin_carboxylation_dom"/>
</dbReference>
<evidence type="ECO:0000256" key="3">
    <source>
        <dbReference type="ARBA" id="ARBA00022840"/>
    </source>
</evidence>
<dbReference type="InterPro" id="IPR005479">
    <property type="entry name" value="CPAse_ATP-bd"/>
</dbReference>
<evidence type="ECO:0000256" key="2">
    <source>
        <dbReference type="ARBA" id="ARBA00022741"/>
    </source>
</evidence>
<dbReference type="PROSITE" id="PS00866">
    <property type="entry name" value="CPSASE_1"/>
    <property type="match status" value="1"/>
</dbReference>
<dbReference type="PANTHER" id="PTHR18866:SF33">
    <property type="entry name" value="METHYLCROTONOYL-COA CARBOXYLASE SUBUNIT ALPHA, MITOCHONDRIAL-RELATED"/>
    <property type="match status" value="1"/>
</dbReference>
<organism evidence="9 10">
    <name type="scientific">Pseudomonas fluorescens</name>
    <dbReference type="NCBI Taxonomy" id="294"/>
    <lineage>
        <taxon>Bacteria</taxon>
        <taxon>Pseudomonadati</taxon>
        <taxon>Pseudomonadota</taxon>
        <taxon>Gammaproteobacteria</taxon>
        <taxon>Pseudomonadales</taxon>
        <taxon>Pseudomonadaceae</taxon>
        <taxon>Pseudomonas</taxon>
    </lineage>
</organism>
<dbReference type="SUPFAM" id="SSF51246">
    <property type="entry name" value="Rudiment single hybrid motif"/>
    <property type="match status" value="1"/>
</dbReference>
<feature type="region of interest" description="Disordered" evidence="6">
    <location>
        <begin position="466"/>
        <end position="493"/>
    </location>
</feature>
<dbReference type="Proteomes" id="UP000239731">
    <property type="component" value="Unassembled WGS sequence"/>
</dbReference>